<feature type="region of interest" description="Disordered" evidence="1">
    <location>
        <begin position="17"/>
        <end position="128"/>
    </location>
</feature>
<evidence type="ECO:0000256" key="1">
    <source>
        <dbReference type="SAM" id="MobiDB-lite"/>
    </source>
</evidence>
<comment type="caution">
    <text evidence="2">The sequence shown here is derived from an EMBL/GenBank/DDBJ whole genome shotgun (WGS) entry which is preliminary data.</text>
</comment>
<dbReference type="AlphaFoldDB" id="A0AAW1RAI0"/>
<dbReference type="Proteomes" id="UP001445335">
    <property type="component" value="Unassembled WGS sequence"/>
</dbReference>
<feature type="compositionally biased region" description="Low complexity" evidence="1">
    <location>
        <begin position="67"/>
        <end position="85"/>
    </location>
</feature>
<keyword evidence="3" id="KW-1185">Reference proteome</keyword>
<reference evidence="2 3" key="1">
    <citation type="journal article" date="2024" name="Nat. Commun.">
        <title>Phylogenomics reveals the evolutionary origins of lichenization in chlorophyte algae.</title>
        <authorList>
            <person name="Puginier C."/>
            <person name="Libourel C."/>
            <person name="Otte J."/>
            <person name="Skaloud P."/>
            <person name="Haon M."/>
            <person name="Grisel S."/>
            <person name="Petersen M."/>
            <person name="Berrin J.G."/>
            <person name="Delaux P.M."/>
            <person name="Dal Grande F."/>
            <person name="Keller J."/>
        </authorList>
    </citation>
    <scope>NUCLEOTIDE SEQUENCE [LARGE SCALE GENOMIC DNA]</scope>
    <source>
        <strain evidence="2 3">SAG 245.80</strain>
    </source>
</reference>
<organism evidence="2 3">
    <name type="scientific">Elliptochloris bilobata</name>
    <dbReference type="NCBI Taxonomy" id="381761"/>
    <lineage>
        <taxon>Eukaryota</taxon>
        <taxon>Viridiplantae</taxon>
        <taxon>Chlorophyta</taxon>
        <taxon>core chlorophytes</taxon>
        <taxon>Trebouxiophyceae</taxon>
        <taxon>Trebouxiophyceae incertae sedis</taxon>
        <taxon>Elliptochloris clade</taxon>
        <taxon>Elliptochloris</taxon>
    </lineage>
</organism>
<protein>
    <submittedName>
        <fullName evidence="2">Uncharacterized protein</fullName>
    </submittedName>
</protein>
<name>A0AAW1RAI0_9CHLO</name>
<evidence type="ECO:0000313" key="2">
    <source>
        <dbReference type="EMBL" id="KAK9830585.1"/>
    </source>
</evidence>
<proteinExistence type="predicted"/>
<evidence type="ECO:0000313" key="3">
    <source>
        <dbReference type="Proteomes" id="UP001445335"/>
    </source>
</evidence>
<accession>A0AAW1RAI0</accession>
<sequence length="359" mass="36654">MRAQVEAVVAATAAAAVAPVDATFGQSPSSGGSSDAIGTATSSPAADGAANPLPDPSFGAIEPQLTSAAADAGSDPGASPADPASQPVQPAADPNATPPLDADVTKLPSTAAPASDPKPAANPVTPPNPDELGGIVVVTPAGGVAFLDGQLLWWFYTDTTTRQPVRGFWTRGCLGCGFFRTQDGRVRCPAGAFLSGNSCRQVRTNQATTTGANARAAPPYSPPTITASTWGKPLSCTGCTSQPAPASAQAPVHKPLKLTELPVPAALSGVYGLAVATTQPPEGGVSFTYRGRNWWYFAAPAAAGGTITTYGFWEDKNRVCFGCGFFYEYRTGAAPCPMGYFSDPRNHTTCTKPASAQNE</sequence>
<gene>
    <name evidence="2" type="ORF">WJX81_001523</name>
</gene>
<dbReference type="EMBL" id="JALJOU010000050">
    <property type="protein sequence ID" value="KAK9830585.1"/>
    <property type="molecule type" value="Genomic_DNA"/>
</dbReference>
<feature type="compositionally biased region" description="Polar residues" evidence="1">
    <location>
        <begin position="24"/>
        <end position="33"/>
    </location>
</feature>